<dbReference type="HOGENOM" id="CLU_2070912_0_0_0"/>
<sequence length="118" mass="13310">MPQNVAQDMQTRLGSKGPKNLKLDILSQSEINQYDMQFHEASRKVTGRDIEILISELSFLSIGTCSFTVMSVISQPTRCILDKLFRFVWISTIVLKYTDIIGNVTSKTTPLYGVSTNF</sequence>
<evidence type="ECO:0000313" key="2">
    <source>
        <dbReference type="Proteomes" id="UP000002220"/>
    </source>
</evidence>
<organism evidence="1 2">
    <name type="scientific">Planctopirus limnophila (strain ATCC 43296 / DSM 3776 / IFAM 1008 / Mu 290)</name>
    <name type="common">Planctomyces limnophilus</name>
    <dbReference type="NCBI Taxonomy" id="521674"/>
    <lineage>
        <taxon>Bacteria</taxon>
        <taxon>Pseudomonadati</taxon>
        <taxon>Planctomycetota</taxon>
        <taxon>Planctomycetia</taxon>
        <taxon>Planctomycetales</taxon>
        <taxon>Planctomycetaceae</taxon>
        <taxon>Planctopirus</taxon>
    </lineage>
</organism>
<dbReference type="STRING" id="521674.Plim_4222"/>
<name>D5SZC9_PLAL2</name>
<dbReference type="OrthoDB" id="9848083at2"/>
<protein>
    <submittedName>
        <fullName evidence="1">Uncharacterized protein</fullName>
    </submittedName>
</protein>
<dbReference type="AlphaFoldDB" id="D5SZC9"/>
<dbReference type="EMBL" id="CP001744">
    <property type="protein sequence ID" value="ADG70030.1"/>
    <property type="molecule type" value="Genomic_DNA"/>
</dbReference>
<proteinExistence type="predicted"/>
<accession>D5SZC9</accession>
<evidence type="ECO:0000313" key="1">
    <source>
        <dbReference type="EMBL" id="ADG70030.1"/>
    </source>
</evidence>
<dbReference type="KEGG" id="plm:Plim_4222"/>
<dbReference type="RefSeq" id="WP_013112461.1">
    <property type="nucleotide sequence ID" value="NC_014148.1"/>
</dbReference>
<keyword evidence="2" id="KW-1185">Reference proteome</keyword>
<gene>
    <name evidence="1" type="ordered locus">Plim_4222</name>
</gene>
<reference evidence="1 2" key="1">
    <citation type="journal article" date="2010" name="Stand. Genomic Sci.">
        <title>Complete genome sequence of Planctomyces limnophilus type strain (Mu 290).</title>
        <authorList>
            <person name="Labutti K."/>
            <person name="Sikorski J."/>
            <person name="Schneider S."/>
            <person name="Nolan M."/>
            <person name="Lucas S."/>
            <person name="Glavina Del Rio T."/>
            <person name="Tice H."/>
            <person name="Cheng J.F."/>
            <person name="Goodwin L."/>
            <person name="Pitluck S."/>
            <person name="Liolios K."/>
            <person name="Ivanova N."/>
            <person name="Mavromatis K."/>
            <person name="Mikhailova N."/>
            <person name="Pati A."/>
            <person name="Chen A."/>
            <person name="Palaniappan K."/>
            <person name="Land M."/>
            <person name="Hauser L."/>
            <person name="Chang Y.J."/>
            <person name="Jeffries C.D."/>
            <person name="Tindall B.J."/>
            <person name="Rohde M."/>
            <person name="Goker M."/>
            <person name="Woyke T."/>
            <person name="Bristow J."/>
            <person name="Eisen J.A."/>
            <person name="Markowitz V."/>
            <person name="Hugenholtz P."/>
            <person name="Kyrpides N.C."/>
            <person name="Klenk H.P."/>
            <person name="Lapidus A."/>
        </authorList>
    </citation>
    <scope>NUCLEOTIDE SEQUENCE [LARGE SCALE GENOMIC DNA]</scope>
    <source>
        <strain evidence="2">ATCC 43296 / DSM 3776 / IFAM 1008 / 290</strain>
    </source>
</reference>
<dbReference type="Proteomes" id="UP000002220">
    <property type="component" value="Chromosome"/>
</dbReference>